<protein>
    <submittedName>
        <fullName evidence="13">ABCA1</fullName>
    </submittedName>
</protein>
<dbReference type="FunFam" id="3.40.50.300:FF:000298">
    <property type="entry name" value="ATP-binding cassette sub-family A member 12"/>
    <property type="match status" value="1"/>
</dbReference>
<dbReference type="InterPro" id="IPR003593">
    <property type="entry name" value="AAA+_ATPase"/>
</dbReference>
<dbReference type="SMART" id="SM00382">
    <property type="entry name" value="AAA"/>
    <property type="match status" value="2"/>
</dbReference>
<gene>
    <name evidence="13" type="ORF">D915_005259</name>
</gene>
<feature type="transmembrane region" description="Helical" evidence="11">
    <location>
        <begin position="106"/>
        <end position="125"/>
    </location>
</feature>
<feature type="transmembrane region" description="Helical" evidence="11">
    <location>
        <begin position="1856"/>
        <end position="1875"/>
    </location>
</feature>
<keyword evidence="4 11" id="KW-0812">Transmembrane</keyword>
<feature type="region of interest" description="Disordered" evidence="10">
    <location>
        <begin position="312"/>
        <end position="331"/>
    </location>
</feature>
<feature type="transmembrane region" description="Helical" evidence="11">
    <location>
        <begin position="776"/>
        <end position="795"/>
    </location>
</feature>
<feature type="compositionally biased region" description="Low complexity" evidence="10">
    <location>
        <begin position="316"/>
        <end position="331"/>
    </location>
</feature>
<sequence>MVHNPDETQSPSGTCSTGRASTSGPVLKDTRRRHPTIVTGHPASGHNTDPGKWTADIRSSSRCDFNIDALTDTSRNRTSRARCSLFGRHYSVLMWKNMIIRRRRPGFLVAELIAPILIACILVILCRRGEEERYPNCYSQTIGMPSMGLLSFSQSLVCNFAYSCFSTEPPALSLFGNETGWTELLSSTRELAKDPWIGKVASGVLSEPVSIGTLKQLNSVRISFVKLLQRYQELANSVKQSDEPDEVITIWNMSISVSMLNRIGNMSRLICGVQPDQNDVGQLVMFLKSLNGTNLSKLAPISLIRMARDALTESSPTPQTTTTTTTTANNTATPTPVKTFCENLVEFLLIKPIRPYTERIRFFLFAYIYYYPSTIVTDTIMRRATSLHRLLNRIRDILEQLSDRTLPELRIYLSTSSSMNQIRQALEICVKLDNEDSLICRQLWNFLQPNTTTNTNSKIDENIFTLLDQIQDMTEVILKFLDCMNLNHRLVPSTESKFEEYMKIFQYPTFPSGIGVDFRRVPETLNWSAIKNTSEHIFEVALRKSGDTYKFKVFDRYWTPRPRQNPRDGDMKYFTTGFIDLQESIGQAILSIAWSKPDPLEVPVSPDELYSNRISGNQMKLFPTACYTDRGFLGSMATMLPQFMLFSWIFTAMFTAKCIVDEKEQRLKEFTKIMGVSNFTHWLGWLTMNLLIMFPCGVLITILLKYGGVVRDTNYGILLFLFASFMLSVIALTFLCSTFFTHANLGAVVTGMIYFILYLPTPMILTNEANLSAGTFYGASLSSQVAFSLGFYYILRTESYGTGTEWETFWSSNQLTSEFSVGKAVLMLWVDTVIYLILTWYIEAIYPGRYGVRKPFYFPFTRSYWYGAGKQTISTGTLDKSKAPGNSANPRFFEPAPAHAVIGIAVRDLTKRYKKRAKPALDGLSMNFYANQVTSLLGHNGAGKSTLMAILTGMQSASSGLALVAGHDVGKQLEVVRDMLGFCPQYNVLFDQLTVAEHIRFYAAMKGIQNQAINTETDQLMELLGFPDKRNDRSKLLSGGQKRKLSVAIAFVGRSKVVFLDEPTAGVDPYSRRSIWDLIICLKQGRTIVLTTHHMDEADILGDRIAVISQGRLKCEGSSLFLKANHGQGYHLILQRGSSGKNPTADQSDPIHNQSVLDYVRRFMPAAEVFSVDATELTLQLPGHYATDGTFSTFFSHLESNPPHHVPDTLLKLGIVSYGLSDTSLEEVFLEMAEDPANQSELPEEVGSIDTLSTTTDSQYSTTHEDNNKKTYNMEEGKESKFGNHAKGPNFSSRRSPLTQLRHSSRLQRFTDGGQLPTPATRQSLIDRRTLFARSVARAKNSGTATKSHAWLKPPTSENLRVSVTQQLRAMFPKRFHYFKRHKRGWIIQFLLPVLLTLLAMGFISIVVIVKVVNPPMPLNPWWMIPEHGVLSTFYENHAYAVKDPQEWPLSSEMIHQVAMEYERALGTVFGWTGTRCLPKDIYQFIPKKHDSCKNNWTTLPSWKPGAELSASERAEARNSSEIRCSCETGRTICPAHCVQPNPPPHVHLQTTDLLYNLTAYNVNDYLLKTHDEFFLRRFGGLSFVLDPSWPIRGLFEHALDPRNPLYLALGMLTPIRNGTSGPSLPDPVWSELANSIRMMLPPTHHMLIWFNNKGYVSSVGYLNMLQNMQLRMAHGVDKITERKSHGIVIIDHPLEPIANFTAKKTNTLIYDVTLALFTILALSFIPASFITFLVLEVQTGSKHLQFVSGLNGYIYWFGAYLWDIANYLVPATLCVLVFVAFQKNAYVGKDSIGAFFGLMILYGLSVLPMLYPSSFFIRNPSTALVVVAVFNLLLGAVTVMVTFLLDILEQDDRRLAPINSVLQAVFLIFPQYAFGRGLYNLSFRYYVLSYRDSGLVDSTRWENPTAWKVVGRNLFAMGLESVFYSALVVLIEHKFYRNAVRDYFYARYQSLRDRRVYPLRKRLLKLDREEGEVVAEDVREEQDRVHQLKQTGSLHSNSSVSTINLVKFFRRKKKPTVNQLTFAVRPAECFGLLGVNGAGKTTTFRILSGSLLPTMGEAFVNGFHVVDQRKQAHQSLGYCPQFDALLDLLTGRETLTLYARLRGIPENDINQVVSQLLSEMSLAPHADKIVRAYSGGNRRKLSTAVALLGGPKVIFLDEPTSGMDPVGKRFLWDQIINLLHCGKSVVLSSHSMEECETLCNRLGIMVNGQFRCFGTVQQLKDRFGNGYTAELHMSDRPTVGDRVRAIMEAEFTHIKVNNTQTRCHEYQFDQGISLSRLFALLNKMKNNGMIEQYSVRQTTLDQVFVNFTRMQMEQSEVSQITEDLSDTEADSIETPPTVRGVSNEAFHPD</sequence>
<feature type="compositionally biased region" description="Polar residues" evidence="10">
    <location>
        <begin position="7"/>
        <end position="24"/>
    </location>
</feature>
<evidence type="ECO:0000256" key="1">
    <source>
        <dbReference type="ARBA" id="ARBA00004141"/>
    </source>
</evidence>
<evidence type="ECO:0000256" key="6">
    <source>
        <dbReference type="ARBA" id="ARBA00022741"/>
    </source>
</evidence>
<feature type="transmembrane region" description="Helical" evidence="11">
    <location>
        <begin position="1709"/>
        <end position="1735"/>
    </location>
</feature>
<evidence type="ECO:0000313" key="14">
    <source>
        <dbReference type="Proteomes" id="UP000230066"/>
    </source>
</evidence>
<dbReference type="InterPro" id="IPR017871">
    <property type="entry name" value="ABC_transporter-like_CS"/>
</dbReference>
<dbReference type="SUPFAM" id="SSF52540">
    <property type="entry name" value="P-loop containing nucleoside triphosphate hydrolases"/>
    <property type="match status" value="2"/>
</dbReference>
<dbReference type="GO" id="GO:0016020">
    <property type="term" value="C:membrane"/>
    <property type="evidence" value="ECO:0007669"/>
    <property type="project" value="UniProtKB-SubCell"/>
</dbReference>
<dbReference type="Pfam" id="PF23321">
    <property type="entry name" value="R1_ABCA1"/>
    <property type="match status" value="1"/>
</dbReference>
<dbReference type="EMBL" id="JXXN02001914">
    <property type="protein sequence ID" value="THD23842.1"/>
    <property type="molecule type" value="Genomic_DNA"/>
</dbReference>
<evidence type="ECO:0000256" key="5">
    <source>
        <dbReference type="ARBA" id="ARBA00022737"/>
    </source>
</evidence>
<dbReference type="GO" id="GO:0016887">
    <property type="term" value="F:ATP hydrolysis activity"/>
    <property type="evidence" value="ECO:0007669"/>
    <property type="project" value="InterPro"/>
</dbReference>
<feature type="region of interest" description="Disordered" evidence="10">
    <location>
        <begin position="2318"/>
        <end position="2350"/>
    </location>
</feature>
<dbReference type="Pfam" id="PF12698">
    <property type="entry name" value="ABC2_membrane_3"/>
    <property type="match status" value="2"/>
</dbReference>
<keyword evidence="5" id="KW-0677">Repeat</keyword>
<dbReference type="Proteomes" id="UP000230066">
    <property type="component" value="Unassembled WGS sequence"/>
</dbReference>
<evidence type="ECO:0000256" key="9">
    <source>
        <dbReference type="ARBA" id="ARBA00023136"/>
    </source>
</evidence>
<dbReference type="InterPro" id="IPR013525">
    <property type="entry name" value="ABC2_TM"/>
</dbReference>
<proteinExistence type="inferred from homology"/>
<evidence type="ECO:0000256" key="3">
    <source>
        <dbReference type="ARBA" id="ARBA00022448"/>
    </source>
</evidence>
<dbReference type="PROSITE" id="PS50893">
    <property type="entry name" value="ABC_TRANSPORTER_2"/>
    <property type="match status" value="2"/>
</dbReference>
<evidence type="ECO:0000256" key="11">
    <source>
        <dbReference type="SAM" id="Phobius"/>
    </source>
</evidence>
<feature type="transmembrane region" description="Helical" evidence="11">
    <location>
        <begin position="1793"/>
        <end position="1812"/>
    </location>
</feature>
<dbReference type="GO" id="GO:0005319">
    <property type="term" value="F:lipid transporter activity"/>
    <property type="evidence" value="ECO:0007669"/>
    <property type="project" value="TreeGrafter"/>
</dbReference>
<dbReference type="Pfam" id="PF00005">
    <property type="entry name" value="ABC_tran"/>
    <property type="match status" value="2"/>
</dbReference>
<dbReference type="InterPro" id="IPR026082">
    <property type="entry name" value="ABCA"/>
</dbReference>
<comment type="caution">
    <text evidence="13">The sequence shown here is derived from an EMBL/GenBank/DDBJ whole genome shotgun (WGS) entry which is preliminary data.</text>
</comment>
<accession>A0A4E0RYG7</accession>
<keyword evidence="7" id="KW-0067">ATP-binding</keyword>
<comment type="subcellular location">
    <subcellularLocation>
        <location evidence="1">Membrane</location>
        <topology evidence="1">Multi-pass membrane protein</topology>
    </subcellularLocation>
</comment>
<feature type="transmembrane region" description="Helical" evidence="11">
    <location>
        <begin position="743"/>
        <end position="764"/>
    </location>
</feature>
<keyword evidence="9 11" id="KW-0472">Membrane</keyword>
<feature type="region of interest" description="Disordered" evidence="10">
    <location>
        <begin position="1236"/>
        <end position="1270"/>
    </location>
</feature>
<evidence type="ECO:0000313" key="13">
    <source>
        <dbReference type="EMBL" id="THD23842.1"/>
    </source>
</evidence>
<dbReference type="InterPro" id="IPR027417">
    <property type="entry name" value="P-loop_NTPase"/>
</dbReference>
<evidence type="ECO:0000256" key="8">
    <source>
        <dbReference type="ARBA" id="ARBA00022989"/>
    </source>
</evidence>
<dbReference type="PANTHER" id="PTHR19229">
    <property type="entry name" value="ATP-BINDING CASSETTE TRANSPORTER SUBFAMILY A ABCA"/>
    <property type="match status" value="1"/>
</dbReference>
<keyword evidence="6" id="KW-0547">Nucleotide-binding</keyword>
<feature type="transmembrane region" description="Helical" evidence="11">
    <location>
        <begin position="681"/>
        <end position="703"/>
    </location>
</feature>
<feature type="transmembrane region" description="Helical" evidence="11">
    <location>
        <begin position="824"/>
        <end position="842"/>
    </location>
</feature>
<feature type="domain" description="ABC transporter" evidence="12">
    <location>
        <begin position="2001"/>
        <end position="2233"/>
    </location>
</feature>
<name>A0A4E0RYG7_FASHE</name>
<feature type="region of interest" description="Disordered" evidence="10">
    <location>
        <begin position="1"/>
        <end position="52"/>
    </location>
</feature>
<dbReference type="GO" id="GO:0140359">
    <property type="term" value="F:ABC-type transporter activity"/>
    <property type="evidence" value="ECO:0007669"/>
    <property type="project" value="InterPro"/>
</dbReference>
<keyword evidence="8 11" id="KW-1133">Transmembrane helix</keyword>
<keyword evidence="3" id="KW-0813">Transport</keyword>
<comment type="similarity">
    <text evidence="2">Belongs to the ABC transporter superfamily. ABCA family.</text>
</comment>
<dbReference type="InterPro" id="IPR056264">
    <property type="entry name" value="R2_ABCA1-4-like"/>
</dbReference>
<feature type="transmembrane region" description="Helical" evidence="11">
    <location>
        <begin position="715"/>
        <end position="736"/>
    </location>
</feature>
<dbReference type="PANTHER" id="PTHR19229:SF36">
    <property type="entry name" value="ATP-BINDING CASSETTE SUB-FAMILY A MEMBER 2"/>
    <property type="match status" value="1"/>
</dbReference>
<feature type="compositionally biased region" description="Polar residues" evidence="10">
    <location>
        <begin position="1250"/>
        <end position="1262"/>
    </location>
</feature>
<feature type="transmembrane region" description="Helical" evidence="11">
    <location>
        <begin position="639"/>
        <end position="660"/>
    </location>
</feature>
<evidence type="ECO:0000256" key="7">
    <source>
        <dbReference type="ARBA" id="ARBA00022840"/>
    </source>
</evidence>
<feature type="transmembrane region" description="Helical" evidence="11">
    <location>
        <begin position="1824"/>
        <end position="1849"/>
    </location>
</feature>
<dbReference type="PROSITE" id="PS00211">
    <property type="entry name" value="ABC_TRANSPORTER_1"/>
    <property type="match status" value="1"/>
</dbReference>
<evidence type="ECO:0000256" key="2">
    <source>
        <dbReference type="ARBA" id="ARBA00008869"/>
    </source>
</evidence>
<dbReference type="FunFam" id="3.40.50.300:FF:002470">
    <property type="entry name" value="ABC transporter, putative"/>
    <property type="match status" value="1"/>
</dbReference>
<dbReference type="Gene3D" id="3.40.50.300">
    <property type="entry name" value="P-loop containing nucleotide triphosphate hydrolases"/>
    <property type="match status" value="2"/>
</dbReference>
<keyword evidence="14" id="KW-1185">Reference proteome</keyword>
<reference evidence="13" key="1">
    <citation type="submission" date="2019-03" db="EMBL/GenBank/DDBJ databases">
        <title>Improved annotation for the trematode Fasciola hepatica.</title>
        <authorList>
            <person name="Choi Y.-J."/>
            <person name="Martin J."/>
            <person name="Mitreva M."/>
        </authorList>
    </citation>
    <scope>NUCLEOTIDE SEQUENCE [LARGE SCALE GENOMIC DNA]</scope>
</reference>
<dbReference type="InterPro" id="IPR003439">
    <property type="entry name" value="ABC_transporter-like_ATP-bd"/>
</dbReference>
<evidence type="ECO:0000259" key="12">
    <source>
        <dbReference type="PROSITE" id="PS50893"/>
    </source>
</evidence>
<feature type="domain" description="ABC transporter" evidence="12">
    <location>
        <begin position="904"/>
        <end position="1135"/>
    </location>
</feature>
<feature type="transmembrane region" description="Helical" evidence="11">
    <location>
        <begin position="1755"/>
        <end position="1781"/>
    </location>
</feature>
<evidence type="ECO:0000256" key="4">
    <source>
        <dbReference type="ARBA" id="ARBA00022692"/>
    </source>
</evidence>
<feature type="transmembrane region" description="Helical" evidence="11">
    <location>
        <begin position="1386"/>
        <end position="1410"/>
    </location>
</feature>
<evidence type="ECO:0000256" key="10">
    <source>
        <dbReference type="SAM" id="MobiDB-lite"/>
    </source>
</evidence>
<dbReference type="GO" id="GO:0005524">
    <property type="term" value="F:ATP binding"/>
    <property type="evidence" value="ECO:0007669"/>
    <property type="project" value="UniProtKB-KW"/>
</dbReference>
<organism evidence="13 14">
    <name type="scientific">Fasciola hepatica</name>
    <name type="common">Liver fluke</name>
    <dbReference type="NCBI Taxonomy" id="6192"/>
    <lineage>
        <taxon>Eukaryota</taxon>
        <taxon>Metazoa</taxon>
        <taxon>Spiralia</taxon>
        <taxon>Lophotrochozoa</taxon>
        <taxon>Platyhelminthes</taxon>
        <taxon>Trematoda</taxon>
        <taxon>Digenea</taxon>
        <taxon>Plagiorchiida</taxon>
        <taxon>Echinostomata</taxon>
        <taxon>Echinostomatoidea</taxon>
        <taxon>Fasciolidae</taxon>
        <taxon>Fasciola</taxon>
    </lineage>
</organism>
<dbReference type="CDD" id="cd03263">
    <property type="entry name" value="ABC_subfamily_A"/>
    <property type="match status" value="2"/>
</dbReference>